<reference evidence="1" key="1">
    <citation type="journal article" date="2021" name="Front. Microbiol.">
        <title>Comprehensive Comparative Genomics and Phenotyping of Methylobacterium Species.</title>
        <authorList>
            <person name="Alessa O."/>
            <person name="Ogura Y."/>
            <person name="Fujitani Y."/>
            <person name="Takami H."/>
            <person name="Hayashi T."/>
            <person name="Sahin N."/>
            <person name="Tani A."/>
        </authorList>
    </citation>
    <scope>NUCLEOTIDE SEQUENCE</scope>
    <source>
        <strain evidence="1">LMG 23639</strain>
    </source>
</reference>
<accession>A0ABQ4SXX2</accession>
<dbReference type="Proteomes" id="UP001055102">
    <property type="component" value="Unassembled WGS sequence"/>
</dbReference>
<dbReference type="InterPro" id="IPR009945">
    <property type="entry name" value="ATPase_inh_sub_z"/>
</dbReference>
<evidence type="ECO:0000313" key="1">
    <source>
        <dbReference type="EMBL" id="GJE06669.1"/>
    </source>
</evidence>
<proteinExistence type="predicted"/>
<name>A0ABQ4SXX2_9HYPH</name>
<organism evidence="1 2">
    <name type="scientific">Methylobacterium jeotgali</name>
    <dbReference type="NCBI Taxonomy" id="381630"/>
    <lineage>
        <taxon>Bacteria</taxon>
        <taxon>Pseudomonadati</taxon>
        <taxon>Pseudomonadota</taxon>
        <taxon>Alphaproteobacteria</taxon>
        <taxon>Hyphomicrobiales</taxon>
        <taxon>Methylobacteriaceae</taxon>
        <taxon>Methylobacterium</taxon>
    </lineage>
</organism>
<dbReference type="InterPro" id="IPR038293">
    <property type="entry name" value="ATPase_inh_sub_z_sf"/>
</dbReference>
<comment type="caution">
    <text evidence="1">The sequence shown here is derived from an EMBL/GenBank/DDBJ whole genome shotgun (WGS) entry which is preliminary data.</text>
</comment>
<evidence type="ECO:0000313" key="2">
    <source>
        <dbReference type="Proteomes" id="UP001055102"/>
    </source>
</evidence>
<dbReference type="RefSeq" id="WP_238275485.1">
    <property type="nucleotide sequence ID" value="NZ_BPQR01000031.1"/>
</dbReference>
<sequence length="108" mass="12109">MGRLFEDRERAEELLFARSEEARFLAHCNALRKLAAYAGERRGLDMQATETYAETLISLSVEGHRDAELLEQVRADIAARNDTIDASEMTAVFGRCLASAAEEMRATR</sequence>
<dbReference type="EMBL" id="BPQR01000031">
    <property type="protein sequence ID" value="GJE06669.1"/>
    <property type="molecule type" value="Genomic_DNA"/>
</dbReference>
<evidence type="ECO:0008006" key="3">
    <source>
        <dbReference type="Google" id="ProtNLM"/>
    </source>
</evidence>
<reference evidence="1" key="2">
    <citation type="submission" date="2021-08" db="EMBL/GenBank/DDBJ databases">
        <authorList>
            <person name="Tani A."/>
            <person name="Ola A."/>
            <person name="Ogura Y."/>
            <person name="Katsura K."/>
            <person name="Hayashi T."/>
        </authorList>
    </citation>
    <scope>NUCLEOTIDE SEQUENCE</scope>
    <source>
        <strain evidence="1">LMG 23639</strain>
    </source>
</reference>
<dbReference type="Gene3D" id="1.10.790.20">
    <property type="entry name" value="Domain of unknown function DUF1476"/>
    <property type="match status" value="1"/>
</dbReference>
<dbReference type="Pfam" id="PF07345">
    <property type="entry name" value="ATPaseInh_sub_z"/>
    <property type="match status" value="1"/>
</dbReference>
<keyword evidence="2" id="KW-1185">Reference proteome</keyword>
<gene>
    <name evidence="1" type="ORF">AOPFMNJM_1991</name>
</gene>
<protein>
    <recommendedName>
        <fullName evidence="3">DUF1476 domain-containing protein</fullName>
    </recommendedName>
</protein>